<sequence>MASTCAHSLNQRSLDEPVPDSRRLKEPPSLRRTGQMPTSTVQVRGSQLIKADLGGHPQRPARPTSPDRSDPTSPEVQLECHSKF</sequence>
<evidence type="ECO:0000313" key="3">
    <source>
        <dbReference type="Proteomes" id="UP000288168"/>
    </source>
</evidence>
<comment type="caution">
    <text evidence="2">The sequence shown here is derived from an EMBL/GenBank/DDBJ whole genome shotgun (WGS) entry which is preliminary data.</text>
</comment>
<reference evidence="2 3" key="1">
    <citation type="submission" date="2017-06" db="EMBL/GenBank/DDBJ databases">
        <title>Comparative genomic analysis of Ambrosia Fusariam Clade fungi.</title>
        <authorList>
            <person name="Stajich J.E."/>
            <person name="Carrillo J."/>
            <person name="Kijimoto T."/>
            <person name="Eskalen A."/>
            <person name="O'Donnell K."/>
            <person name="Kasson M."/>
        </authorList>
    </citation>
    <scope>NUCLEOTIDE SEQUENCE [LARGE SCALE GENOMIC DNA]</scope>
    <source>
        <strain evidence="2 3">NRRL62584</strain>
    </source>
</reference>
<feature type="compositionally biased region" description="Polar residues" evidence="1">
    <location>
        <begin position="35"/>
        <end position="45"/>
    </location>
</feature>
<evidence type="ECO:0000256" key="1">
    <source>
        <dbReference type="SAM" id="MobiDB-lite"/>
    </source>
</evidence>
<dbReference type="AlphaFoldDB" id="A0A428QFC5"/>
<feature type="compositionally biased region" description="Basic and acidic residues" evidence="1">
    <location>
        <begin position="13"/>
        <end position="29"/>
    </location>
</feature>
<organism evidence="2 3">
    <name type="scientific">Fusarium duplospermum</name>
    <dbReference type="NCBI Taxonomy" id="1325734"/>
    <lineage>
        <taxon>Eukaryota</taxon>
        <taxon>Fungi</taxon>
        <taxon>Dikarya</taxon>
        <taxon>Ascomycota</taxon>
        <taxon>Pezizomycotina</taxon>
        <taxon>Sordariomycetes</taxon>
        <taxon>Hypocreomycetidae</taxon>
        <taxon>Hypocreales</taxon>
        <taxon>Nectriaceae</taxon>
        <taxon>Fusarium</taxon>
        <taxon>Fusarium solani species complex</taxon>
    </lineage>
</organism>
<gene>
    <name evidence="2" type="ORF">CEP54_004952</name>
</gene>
<accession>A0A428QFC5</accession>
<feature type="region of interest" description="Disordered" evidence="1">
    <location>
        <begin position="1"/>
        <end position="84"/>
    </location>
</feature>
<evidence type="ECO:0000313" key="2">
    <source>
        <dbReference type="EMBL" id="RSL63919.1"/>
    </source>
</evidence>
<protein>
    <submittedName>
        <fullName evidence="2">Uncharacterized protein</fullName>
    </submittedName>
</protein>
<keyword evidence="3" id="KW-1185">Reference proteome</keyword>
<proteinExistence type="predicted"/>
<dbReference type="OrthoDB" id="10618257at2759"/>
<name>A0A428QFC5_9HYPO</name>
<dbReference type="Proteomes" id="UP000288168">
    <property type="component" value="Unassembled WGS sequence"/>
</dbReference>
<dbReference type="EMBL" id="NKCI01000036">
    <property type="protein sequence ID" value="RSL63919.1"/>
    <property type="molecule type" value="Genomic_DNA"/>
</dbReference>
<feature type="compositionally biased region" description="Polar residues" evidence="1">
    <location>
        <begin position="1"/>
        <end position="12"/>
    </location>
</feature>